<dbReference type="PANTHER" id="PTHR47150:SF7">
    <property type="entry name" value="NUCLEASE"/>
    <property type="match status" value="1"/>
</dbReference>
<dbReference type="ExpressionAtlas" id="M8BBZ0">
    <property type="expression patterns" value="baseline"/>
</dbReference>
<dbReference type="PROSITE" id="PS50181">
    <property type="entry name" value="FBOX"/>
    <property type="match status" value="1"/>
</dbReference>
<dbReference type="NCBIfam" id="TIGR01640">
    <property type="entry name" value="F_box_assoc_1"/>
    <property type="match status" value="1"/>
</dbReference>
<dbReference type="InterPro" id="IPR001810">
    <property type="entry name" value="F-box_dom"/>
</dbReference>
<dbReference type="CDD" id="cd22157">
    <property type="entry name" value="F-box_AtFBW1-like"/>
    <property type="match status" value="1"/>
</dbReference>
<dbReference type="InterPro" id="IPR013187">
    <property type="entry name" value="F-box-assoc_dom_typ3"/>
</dbReference>
<dbReference type="Pfam" id="PF00646">
    <property type="entry name" value="F-box"/>
    <property type="match status" value="1"/>
</dbReference>
<protein>
    <submittedName>
        <fullName evidence="1">Uncharacterized protein</fullName>
    </submittedName>
</protein>
<dbReference type="SUPFAM" id="SSF81383">
    <property type="entry name" value="F-box domain"/>
    <property type="match status" value="1"/>
</dbReference>
<name>M8BBZ0_AEGTA</name>
<proteinExistence type="predicted"/>
<accession>M8BBZ0</accession>
<dbReference type="Pfam" id="PF04827">
    <property type="entry name" value="Plant_tran"/>
    <property type="match status" value="1"/>
</dbReference>
<dbReference type="AlphaFoldDB" id="M8BBZ0"/>
<dbReference type="SMART" id="SM00256">
    <property type="entry name" value="FBOX"/>
    <property type="match status" value="1"/>
</dbReference>
<sequence>MQQKVRVAASSNGVLPEDMLRHILVRLPAKTLCLFRAVSRSWRSLLSDPLFVAAHKSHHPGPLIVTCSGESFERGTIEILDLSGHVVKRIATSMKNARLECTRHLDLICVARNEHRSTRHVINPATGDTFALPSRSAKEHAHVKKFFPQSFDFGQVVSTGEYKALRCVSIDDSYGECSPMLCEVITLDDGRHARWRGKQGPPAPVTSNRNKSVVVNGVVYFLVDFLNKYFTFCGDHVKPGSMASFNLETEEWMGIVQGPMPVCNGGYFSLFMELSLVCLDGFLVMAHNSEYSSLDLWFLMDAEESVWNKRYSIDGQHEILFAQPLEILSDGRIVLSAPGRLRLYNPITKTFTDFEMRNSTFVGTYTGSLLSTESTFTSEAERCTICGCYGTLEAIEPYALCEDFCLKVQMYSADEFFFHNFLSDSDDSSSDDEEMPAAVLVHDHLNRQRPLFWGSIPGHIPALNRNRESSHLLLWKDYLATTNPLFKHQKFRRHFRMARHVFNRIREGVVGYDNYFKCKEDAHGKIGFSSYQKYAAAIRMLAYGVPGDLIDEYVRMSESTCLESMYKFWKAVVAVFGPEYLREPTVADTTCLLAMNASRGFPGMLDSIDYMHWEWKNCPSA</sequence>
<organism evidence="1">
    <name type="scientific">Aegilops tauschii</name>
    <name type="common">Tausch's goatgrass</name>
    <name type="synonym">Aegilops squarrosa</name>
    <dbReference type="NCBI Taxonomy" id="37682"/>
    <lineage>
        <taxon>Eukaryota</taxon>
        <taxon>Viridiplantae</taxon>
        <taxon>Streptophyta</taxon>
        <taxon>Embryophyta</taxon>
        <taxon>Tracheophyta</taxon>
        <taxon>Spermatophyta</taxon>
        <taxon>Magnoliopsida</taxon>
        <taxon>Liliopsida</taxon>
        <taxon>Poales</taxon>
        <taxon>Poaceae</taxon>
        <taxon>BOP clade</taxon>
        <taxon>Pooideae</taxon>
        <taxon>Triticodae</taxon>
        <taxon>Triticeae</taxon>
        <taxon>Triticinae</taxon>
        <taxon>Aegilops</taxon>
    </lineage>
</organism>
<dbReference type="Pfam" id="PF08268">
    <property type="entry name" value="FBA_3"/>
    <property type="match status" value="1"/>
</dbReference>
<reference evidence="1" key="1">
    <citation type="submission" date="2015-06" db="UniProtKB">
        <authorList>
            <consortium name="EnsemblPlants"/>
        </authorList>
    </citation>
    <scope>IDENTIFICATION</scope>
</reference>
<evidence type="ECO:0000313" key="1">
    <source>
        <dbReference type="EnsemblPlants" id="EMT22405"/>
    </source>
</evidence>
<dbReference type="InterPro" id="IPR017451">
    <property type="entry name" value="F-box-assoc_interact_dom"/>
</dbReference>
<dbReference type="EnsemblPlants" id="EMT22405">
    <property type="protein sequence ID" value="EMT22405"/>
    <property type="gene ID" value="F775_00119"/>
</dbReference>
<dbReference type="InterPro" id="IPR036047">
    <property type="entry name" value="F-box-like_dom_sf"/>
</dbReference>
<dbReference type="InterPro" id="IPR006912">
    <property type="entry name" value="Harbinger_derived_prot"/>
</dbReference>
<dbReference type="PANTHER" id="PTHR47150">
    <property type="entry name" value="OS12G0169200 PROTEIN"/>
    <property type="match status" value="1"/>
</dbReference>
<dbReference type="Gene3D" id="1.20.1280.50">
    <property type="match status" value="1"/>
</dbReference>